<feature type="compositionally biased region" description="Polar residues" evidence="1">
    <location>
        <begin position="1"/>
        <end position="15"/>
    </location>
</feature>
<evidence type="ECO:0000313" key="2">
    <source>
        <dbReference type="EMBL" id="TNM84666.1"/>
    </source>
</evidence>
<reference evidence="2 3" key="1">
    <citation type="submission" date="2019-04" db="EMBL/GenBank/DDBJ databases">
        <title>The sequence and de novo assembly of Takifugu bimaculatus genome using PacBio and Hi-C technologies.</title>
        <authorList>
            <person name="Xu P."/>
            <person name="Liu B."/>
            <person name="Zhou Z."/>
        </authorList>
    </citation>
    <scope>NUCLEOTIDE SEQUENCE [LARGE SCALE GENOMIC DNA]</scope>
    <source>
        <strain evidence="2">TB-2018</strain>
        <tissue evidence="2">Muscle</tissue>
    </source>
</reference>
<name>A0A4Z2AYX8_9TELE</name>
<accession>A0A4Z2AYX8</accession>
<organism evidence="2 3">
    <name type="scientific">Takifugu bimaculatus</name>
    <dbReference type="NCBI Taxonomy" id="433685"/>
    <lineage>
        <taxon>Eukaryota</taxon>
        <taxon>Metazoa</taxon>
        <taxon>Chordata</taxon>
        <taxon>Craniata</taxon>
        <taxon>Vertebrata</taxon>
        <taxon>Euteleostomi</taxon>
        <taxon>Actinopterygii</taxon>
        <taxon>Neopterygii</taxon>
        <taxon>Teleostei</taxon>
        <taxon>Neoteleostei</taxon>
        <taxon>Acanthomorphata</taxon>
        <taxon>Eupercaria</taxon>
        <taxon>Tetraodontiformes</taxon>
        <taxon>Tetradontoidea</taxon>
        <taxon>Tetraodontidae</taxon>
        <taxon>Takifugu</taxon>
    </lineage>
</organism>
<proteinExistence type="predicted"/>
<feature type="region of interest" description="Disordered" evidence="1">
    <location>
        <begin position="1"/>
        <end position="111"/>
    </location>
</feature>
<feature type="non-terminal residue" evidence="2">
    <location>
        <position position="127"/>
    </location>
</feature>
<gene>
    <name evidence="2" type="ORF">fugu_008844</name>
</gene>
<sequence>NMGLNPQQCRKNQTGPLHKKKTPKVSNGLSLEYCKNNHHQLHSDQENNPQLVHRHGKRKKKHHKKKHAWLKPGHNNCKDSDSPCGESKPSIRSSSRERLTDCDTKSDQDDKVSDACSERFFSTVAVK</sequence>
<evidence type="ECO:0000313" key="3">
    <source>
        <dbReference type="Proteomes" id="UP000516260"/>
    </source>
</evidence>
<evidence type="ECO:0000256" key="1">
    <source>
        <dbReference type="SAM" id="MobiDB-lite"/>
    </source>
</evidence>
<feature type="non-terminal residue" evidence="2">
    <location>
        <position position="1"/>
    </location>
</feature>
<protein>
    <submittedName>
        <fullName evidence="2">Uncharacterized protein</fullName>
    </submittedName>
</protein>
<dbReference type="AlphaFoldDB" id="A0A4Z2AYX8"/>
<keyword evidence="3" id="KW-1185">Reference proteome</keyword>
<dbReference type="EMBL" id="SWLE01000022">
    <property type="protein sequence ID" value="TNM84666.1"/>
    <property type="molecule type" value="Genomic_DNA"/>
</dbReference>
<feature type="compositionally biased region" description="Basic residues" evidence="1">
    <location>
        <begin position="52"/>
        <end position="69"/>
    </location>
</feature>
<dbReference type="Proteomes" id="UP000516260">
    <property type="component" value="Chromosome 9"/>
</dbReference>
<comment type="caution">
    <text evidence="2">The sequence shown here is derived from an EMBL/GenBank/DDBJ whole genome shotgun (WGS) entry which is preliminary data.</text>
</comment>
<feature type="compositionally biased region" description="Basic and acidic residues" evidence="1">
    <location>
        <begin position="94"/>
        <end position="111"/>
    </location>
</feature>